<dbReference type="OrthoDB" id="625456at2"/>
<name>A0A4R5LNM6_9GAMM</name>
<evidence type="ECO:0000256" key="1">
    <source>
        <dbReference type="SAM" id="Coils"/>
    </source>
</evidence>
<evidence type="ECO:0000313" key="3">
    <source>
        <dbReference type="EMBL" id="TDG11870.1"/>
    </source>
</evidence>
<protein>
    <recommendedName>
        <fullName evidence="5">Phosphate-selective porin O and P</fullName>
    </recommendedName>
</protein>
<keyword evidence="4" id="KW-1185">Reference proteome</keyword>
<accession>A0A4R5LNM6</accession>
<feature type="chain" id="PRO_5020485515" description="Phosphate-selective porin O and P" evidence="2">
    <location>
        <begin position="23"/>
        <end position="453"/>
    </location>
</feature>
<reference evidence="3 4" key="1">
    <citation type="submission" date="2019-03" db="EMBL/GenBank/DDBJ databases">
        <title>Seongchinamella monodicae gen. nov., sp. nov., a novel member of the Gammaproteobacteria isolated from a tidal mudflat of beach.</title>
        <authorList>
            <person name="Yang H.G."/>
            <person name="Kang J.W."/>
            <person name="Lee S.D."/>
        </authorList>
    </citation>
    <scope>NUCLEOTIDE SEQUENCE [LARGE SCALE GENOMIC DNA]</scope>
    <source>
        <strain evidence="3 4">GH4-78</strain>
    </source>
</reference>
<sequence>MAYLAVPVSLLLMTLLATPASAGNHDVAQLEARVARLTAELKEANAALDEARTSEKNARQRLETLEQQQSDITIGPLTIGGAVRVNYVIGDYTRLGDAPQRGGNGGDMELDTFRINLALRHEQLIGKLEYRWYNGYNFLHTGWLGYEFANGSQVQAGLTRVPFGPGPYGVSQSWFFDQHYYVGLADDMDVGVKYLLQQDNWDLALAFFTGSERNWNGASKDSARYGYDIVQWESAIEEDGAVVSAPANGYEESRQLNARAIYHFGFESVPTDLGVSLQAGKLNGKRTDDGHHFAASVHMKNTMGNFVLASQLTRYEIDIDADNALGTDELVPMGAYDFAWPVATEAWLPAVSLSYRYATAEIPWLDYILPYAEYSGILKDSDEANDSEMITVGAAWASGGWYIYTDYVWSNGNLFIGNEGDDYSNIYNGVGDFGANGNDAWNYRLNINFGYYF</sequence>
<comment type="caution">
    <text evidence="3">The sequence shown here is derived from an EMBL/GenBank/DDBJ whole genome shotgun (WGS) entry which is preliminary data.</text>
</comment>
<feature type="signal peptide" evidence="2">
    <location>
        <begin position="1"/>
        <end position="22"/>
    </location>
</feature>
<evidence type="ECO:0000256" key="2">
    <source>
        <dbReference type="SAM" id="SignalP"/>
    </source>
</evidence>
<organism evidence="3 4">
    <name type="scientific">Seongchinamella unica</name>
    <dbReference type="NCBI Taxonomy" id="2547392"/>
    <lineage>
        <taxon>Bacteria</taxon>
        <taxon>Pseudomonadati</taxon>
        <taxon>Pseudomonadota</taxon>
        <taxon>Gammaproteobacteria</taxon>
        <taxon>Cellvibrionales</taxon>
        <taxon>Halieaceae</taxon>
        <taxon>Seongchinamella</taxon>
    </lineage>
</organism>
<feature type="coiled-coil region" evidence="1">
    <location>
        <begin position="27"/>
        <end position="68"/>
    </location>
</feature>
<dbReference type="AlphaFoldDB" id="A0A4R5LNM6"/>
<dbReference type="RefSeq" id="WP_133214532.1">
    <property type="nucleotide sequence ID" value="NZ_SMSE01000004.1"/>
</dbReference>
<proteinExistence type="predicted"/>
<keyword evidence="1" id="KW-0175">Coiled coil</keyword>
<gene>
    <name evidence="3" type="ORF">E2F43_16000</name>
</gene>
<keyword evidence="2" id="KW-0732">Signal</keyword>
<evidence type="ECO:0000313" key="4">
    <source>
        <dbReference type="Proteomes" id="UP000295554"/>
    </source>
</evidence>
<evidence type="ECO:0008006" key="5">
    <source>
        <dbReference type="Google" id="ProtNLM"/>
    </source>
</evidence>
<dbReference type="SUPFAM" id="SSF56935">
    <property type="entry name" value="Porins"/>
    <property type="match status" value="1"/>
</dbReference>
<dbReference type="EMBL" id="SMSE01000004">
    <property type="protein sequence ID" value="TDG11870.1"/>
    <property type="molecule type" value="Genomic_DNA"/>
</dbReference>
<dbReference type="Proteomes" id="UP000295554">
    <property type="component" value="Unassembled WGS sequence"/>
</dbReference>